<dbReference type="Pfam" id="PF18934">
    <property type="entry name" value="DUF5682"/>
    <property type="match status" value="1"/>
</dbReference>
<evidence type="ECO:0000313" key="2">
    <source>
        <dbReference type="Proteomes" id="UP000693672"/>
    </source>
</evidence>
<name>A0A916NQS0_9BACL</name>
<dbReference type="EMBL" id="CAJVAS010000012">
    <property type="protein sequence ID" value="CAG7629793.1"/>
    <property type="molecule type" value="Genomic_DNA"/>
</dbReference>
<dbReference type="Proteomes" id="UP000693672">
    <property type="component" value="Unassembled WGS sequence"/>
</dbReference>
<comment type="caution">
    <text evidence="1">The sequence shown here is derived from an EMBL/GenBank/DDBJ whole genome shotgun (WGS) entry which is preliminary data.</text>
</comment>
<organism evidence="1 2">
    <name type="scientific">Paenibacillus solanacearum</name>
    <dbReference type="NCBI Taxonomy" id="2048548"/>
    <lineage>
        <taxon>Bacteria</taxon>
        <taxon>Bacillati</taxon>
        <taxon>Bacillota</taxon>
        <taxon>Bacilli</taxon>
        <taxon>Bacillales</taxon>
        <taxon>Paenibacillaceae</taxon>
        <taxon>Paenibacillus</taxon>
    </lineage>
</organism>
<accession>A0A916NQS0</accession>
<protein>
    <submittedName>
        <fullName evidence="1">Uncharacterized protein</fullName>
    </submittedName>
</protein>
<evidence type="ECO:0000313" key="1">
    <source>
        <dbReference type="EMBL" id="CAG7629793.1"/>
    </source>
</evidence>
<reference evidence="1" key="1">
    <citation type="submission" date="2021-06" db="EMBL/GenBank/DDBJ databases">
        <authorList>
            <person name="Criscuolo A."/>
        </authorList>
    </citation>
    <scope>NUCLEOTIDE SEQUENCE</scope>
    <source>
        <strain evidence="1">CIP111600</strain>
    </source>
</reference>
<dbReference type="AlphaFoldDB" id="A0A916NQS0"/>
<sequence>MLGDERLERGPEVHVFGIRHLSPGGAYHLLSFLDEVQPTAVLVEGPSDASGYIRQLTARGVVPPIAILAYTDRLPVRTLLYPYADYSPEYQAFRWAERNEAHAAFIDLPSTPALALYDLRNRRDRSREEGDAAAGRDDEDYSSYVRRQRAPYDKLAELSGEPDYEAYWERQFEHRTEKDAYRQAISEFSVRMRELTEPEEWSYAPEEAAYNDIREAYMRRKIAETIEAGHRPERIVVVTGAHHAAALTLRLPAMTDKELKGLPRTTTKLTLMPYSYYKLSSQSGYGAGNQAPAYFDLFWQCLRQDDLSRLPSLYLSKVASRLREQGTFRSTASLIEGVRLAEALAALHDGSRPTWKDLRDAAVVCLGYGELSVVAEALARTDIGTAIGRLPEGVSQTPVQDDMNRELKRLKLEKYKTAVAATLELDLRENRRVKSEEAAFIDLHRSVFLHRLELLGIAFARKQRVQQQSASWAESWVLQWTPEAEIQAVESTLKGETVELAAAFVLKERLESCLELAEASRLIRLACDCELTALMEQARSVLQALAVESGSFEQIAAAAYELSVFIRYGSVRRVDTAPLVPLLEQLFLRGCLLLNDAAACNDDAAHGMAQAMQRMHLIAQDDHEAVDDALWLAKLHELAERDDRNALLSGLAFAVLLERGELPDERVAREVSRRLSPGIPADVGAGWFEGLSMRNRYALLSRLALWEQLDAYIGSLEPQAFQRSLVFLRRAFGSFEPREKAAVAEMMGDLWGAGADVVGARLQQPLSEEEIRMLDELNQFDFGDL</sequence>
<dbReference type="InterPro" id="IPR043737">
    <property type="entry name" value="DUF5682"/>
</dbReference>
<gene>
    <name evidence="1" type="ORF">PAESOLCIP111_03136</name>
</gene>
<keyword evidence="2" id="KW-1185">Reference proteome</keyword>
<proteinExistence type="predicted"/>